<comment type="catalytic activity">
    <reaction evidence="1">
        <text>ATP + protein L-histidine = ADP + protein N-phospho-L-histidine.</text>
        <dbReference type="EC" id="2.7.13.3"/>
    </reaction>
</comment>
<dbReference type="EMBL" id="SLWN01000003">
    <property type="protein sequence ID" value="TCO33474.1"/>
    <property type="molecule type" value="Genomic_DNA"/>
</dbReference>
<accession>A0A4R2HQK3</accession>
<protein>
    <recommendedName>
        <fullName evidence="2">histidine kinase</fullName>
        <ecNumber evidence="2">2.7.13.3</ecNumber>
    </recommendedName>
</protein>
<evidence type="ECO:0000313" key="13">
    <source>
        <dbReference type="EMBL" id="TCO33474.1"/>
    </source>
</evidence>
<keyword evidence="10" id="KW-1133">Transmembrane helix</keyword>
<evidence type="ECO:0000256" key="8">
    <source>
        <dbReference type="ARBA" id="ARBA00023012"/>
    </source>
</evidence>
<keyword evidence="8" id="KW-0902">Two-component regulatory system</keyword>
<keyword evidence="7" id="KW-0067">ATP-binding</keyword>
<evidence type="ECO:0000256" key="4">
    <source>
        <dbReference type="ARBA" id="ARBA00022679"/>
    </source>
</evidence>
<feature type="compositionally biased region" description="Low complexity" evidence="9">
    <location>
        <begin position="347"/>
        <end position="376"/>
    </location>
</feature>
<proteinExistence type="predicted"/>
<dbReference type="GO" id="GO:0046983">
    <property type="term" value="F:protein dimerization activity"/>
    <property type="evidence" value="ECO:0007669"/>
    <property type="project" value="InterPro"/>
</dbReference>
<dbReference type="GO" id="GO:0005524">
    <property type="term" value="F:ATP binding"/>
    <property type="evidence" value="ECO:0007669"/>
    <property type="project" value="UniProtKB-KW"/>
</dbReference>
<evidence type="ECO:0000256" key="3">
    <source>
        <dbReference type="ARBA" id="ARBA00022553"/>
    </source>
</evidence>
<evidence type="ECO:0000256" key="2">
    <source>
        <dbReference type="ARBA" id="ARBA00012438"/>
    </source>
</evidence>
<dbReference type="Gene3D" id="3.30.565.10">
    <property type="entry name" value="Histidine kinase-like ATPase, C-terminal domain"/>
    <property type="match status" value="1"/>
</dbReference>
<feature type="transmembrane region" description="Helical" evidence="10">
    <location>
        <begin position="42"/>
        <end position="61"/>
    </location>
</feature>
<keyword evidence="3" id="KW-0597">Phosphoprotein</keyword>
<dbReference type="InterPro" id="IPR036890">
    <property type="entry name" value="HATPase_C_sf"/>
</dbReference>
<dbReference type="CDD" id="cd16917">
    <property type="entry name" value="HATPase_UhpB-NarQ-NarX-like"/>
    <property type="match status" value="1"/>
</dbReference>
<evidence type="ECO:0000259" key="12">
    <source>
        <dbReference type="Pfam" id="PF07730"/>
    </source>
</evidence>
<evidence type="ECO:0000256" key="9">
    <source>
        <dbReference type="SAM" id="MobiDB-lite"/>
    </source>
</evidence>
<keyword evidence="14" id="KW-1185">Reference proteome</keyword>
<dbReference type="Proteomes" id="UP000294508">
    <property type="component" value="Unassembled WGS sequence"/>
</dbReference>
<keyword evidence="10" id="KW-0812">Transmembrane</keyword>
<feature type="region of interest" description="Disordered" evidence="9">
    <location>
        <begin position="338"/>
        <end position="376"/>
    </location>
</feature>
<comment type="caution">
    <text evidence="13">The sequence shown here is derived from an EMBL/GenBank/DDBJ whole genome shotgun (WGS) entry which is preliminary data.</text>
</comment>
<dbReference type="Pfam" id="PF07730">
    <property type="entry name" value="HisKA_3"/>
    <property type="match status" value="1"/>
</dbReference>
<evidence type="ECO:0000256" key="7">
    <source>
        <dbReference type="ARBA" id="ARBA00022840"/>
    </source>
</evidence>
<feature type="region of interest" description="Disordered" evidence="9">
    <location>
        <begin position="423"/>
        <end position="455"/>
    </location>
</feature>
<organism evidence="13 14">
    <name type="scientific">Kribbella steppae</name>
    <dbReference type="NCBI Taxonomy" id="2512223"/>
    <lineage>
        <taxon>Bacteria</taxon>
        <taxon>Bacillati</taxon>
        <taxon>Actinomycetota</taxon>
        <taxon>Actinomycetes</taxon>
        <taxon>Propionibacteriales</taxon>
        <taxon>Kribbellaceae</taxon>
        <taxon>Kribbella</taxon>
    </lineage>
</organism>
<evidence type="ECO:0000256" key="10">
    <source>
        <dbReference type="SAM" id="Phobius"/>
    </source>
</evidence>
<keyword evidence="5" id="KW-0547">Nucleotide-binding</keyword>
<evidence type="ECO:0000256" key="5">
    <source>
        <dbReference type="ARBA" id="ARBA00022741"/>
    </source>
</evidence>
<dbReference type="EC" id="2.7.13.3" evidence="2"/>
<dbReference type="Gene3D" id="1.20.5.1930">
    <property type="match status" value="1"/>
</dbReference>
<keyword evidence="10" id="KW-0472">Membrane</keyword>
<feature type="transmembrane region" description="Helical" evidence="10">
    <location>
        <begin position="111"/>
        <end position="128"/>
    </location>
</feature>
<reference evidence="13 14" key="1">
    <citation type="journal article" date="2015" name="Stand. Genomic Sci.">
        <title>Genomic Encyclopedia of Bacterial and Archaeal Type Strains, Phase III: the genomes of soil and plant-associated and newly described type strains.</title>
        <authorList>
            <person name="Whitman W.B."/>
            <person name="Woyke T."/>
            <person name="Klenk H.P."/>
            <person name="Zhou Y."/>
            <person name="Lilburn T.G."/>
            <person name="Beck B.J."/>
            <person name="De Vos P."/>
            <person name="Vandamme P."/>
            <person name="Eisen J.A."/>
            <person name="Garrity G."/>
            <person name="Hugenholtz P."/>
            <person name="Kyrpides N.C."/>
        </authorList>
    </citation>
    <scope>NUCLEOTIDE SEQUENCE [LARGE SCALE GENOMIC DNA]</scope>
    <source>
        <strain evidence="13 14">VKM Ac-2572</strain>
    </source>
</reference>
<dbReference type="GO" id="GO:0016020">
    <property type="term" value="C:membrane"/>
    <property type="evidence" value="ECO:0007669"/>
    <property type="project" value="InterPro"/>
</dbReference>
<keyword evidence="6 13" id="KW-0418">Kinase</keyword>
<dbReference type="SUPFAM" id="SSF55874">
    <property type="entry name" value="ATPase domain of HSP90 chaperone/DNA topoisomerase II/histidine kinase"/>
    <property type="match status" value="1"/>
</dbReference>
<gene>
    <name evidence="13" type="ORF">EV652_103475</name>
</gene>
<evidence type="ECO:0000256" key="6">
    <source>
        <dbReference type="ARBA" id="ARBA00022777"/>
    </source>
</evidence>
<dbReference type="OrthoDB" id="227596at2"/>
<sequence length="455" mass="47423">MGAFSRWCRDLRVPPVLQDCGLALVILVLNMIVLGQRQHGQVGLTVSGASLVIAAAVAMVFRRRAPVVVLGLTTALGVTFTITQQAKSPIGLFMACSAYMVVLQTDRRTRASAIVSVVAATVVAAAVYTDGELFANLVNGLVVLFGAAIGEATRYRRAYLQELEERAMRAEQSRDEEAQRRVIEERLRIAHELHDVIAHHIALMNVQSGVAAHVLRTQPEEAERALSLVREGGRTVLQELTVLLGVLRRSGTSLPTAPTPSLHEVGALVDSFAAAGVKVDWQLPDSLGPLPDVIELTAYRIVQESLTNVLKHAPGAAAKIRLSRRAGALTIDITNTASTPGPAAVRTATSTTPPGAGAAPSGPALSGASPSGVALSSTPLGAGHGLLGMRERVEAVGGELRTGPEPGGGFGVHAVLPLETGVVGDDPGAAGRRSDADPQRVPGAGELSTRFGGRC</sequence>
<feature type="transmembrane region" description="Helical" evidence="10">
    <location>
        <begin position="67"/>
        <end position="84"/>
    </location>
</feature>
<evidence type="ECO:0000259" key="11">
    <source>
        <dbReference type="Pfam" id="PF02518"/>
    </source>
</evidence>
<keyword evidence="4" id="KW-0808">Transferase</keyword>
<name>A0A4R2HQK3_9ACTN</name>
<feature type="transmembrane region" description="Helical" evidence="10">
    <location>
        <begin position="16"/>
        <end position="35"/>
    </location>
</feature>
<dbReference type="InterPro" id="IPR011712">
    <property type="entry name" value="Sig_transdc_His_kin_sub3_dim/P"/>
</dbReference>
<dbReference type="RefSeq" id="WP_132208926.1">
    <property type="nucleotide sequence ID" value="NZ_SLWN01000003.1"/>
</dbReference>
<evidence type="ECO:0000256" key="1">
    <source>
        <dbReference type="ARBA" id="ARBA00000085"/>
    </source>
</evidence>
<feature type="domain" description="Signal transduction histidine kinase subgroup 3 dimerisation and phosphoacceptor" evidence="12">
    <location>
        <begin position="185"/>
        <end position="250"/>
    </location>
</feature>
<dbReference type="PANTHER" id="PTHR24421">
    <property type="entry name" value="NITRATE/NITRITE SENSOR PROTEIN NARX-RELATED"/>
    <property type="match status" value="1"/>
</dbReference>
<dbReference type="PANTHER" id="PTHR24421:SF10">
    <property type="entry name" value="NITRATE_NITRITE SENSOR PROTEIN NARQ"/>
    <property type="match status" value="1"/>
</dbReference>
<dbReference type="GO" id="GO:0000155">
    <property type="term" value="F:phosphorelay sensor kinase activity"/>
    <property type="evidence" value="ECO:0007669"/>
    <property type="project" value="InterPro"/>
</dbReference>
<dbReference type="Pfam" id="PF02518">
    <property type="entry name" value="HATPase_c"/>
    <property type="match status" value="1"/>
</dbReference>
<feature type="transmembrane region" description="Helical" evidence="10">
    <location>
        <begin position="134"/>
        <end position="153"/>
    </location>
</feature>
<dbReference type="InterPro" id="IPR050482">
    <property type="entry name" value="Sensor_HK_TwoCompSys"/>
</dbReference>
<feature type="domain" description="Histidine kinase/HSP90-like ATPase" evidence="11">
    <location>
        <begin position="297"/>
        <end position="419"/>
    </location>
</feature>
<evidence type="ECO:0000313" key="14">
    <source>
        <dbReference type="Proteomes" id="UP000294508"/>
    </source>
</evidence>
<dbReference type="InterPro" id="IPR003594">
    <property type="entry name" value="HATPase_dom"/>
</dbReference>
<dbReference type="AlphaFoldDB" id="A0A4R2HQK3"/>